<dbReference type="CDD" id="cd03801">
    <property type="entry name" value="GT4_PimA-like"/>
    <property type="match status" value="1"/>
</dbReference>
<protein>
    <submittedName>
        <fullName evidence="2">Glycosyl transferase</fullName>
    </submittedName>
</protein>
<reference evidence="2" key="1">
    <citation type="journal article" date="2014" name="Genome Biol. Evol.">
        <title>Pangenome evidence for extensive interdomain horizontal transfer affecting lineage core and shell genes in uncultured planktonic thaumarchaeota and euryarchaeota.</title>
        <authorList>
            <person name="Deschamps P."/>
            <person name="Zivanovic Y."/>
            <person name="Moreira D."/>
            <person name="Rodriguez-Valera F."/>
            <person name="Lopez-Garcia P."/>
        </authorList>
    </citation>
    <scope>NUCLEOTIDE SEQUENCE</scope>
</reference>
<dbReference type="Pfam" id="PF00534">
    <property type="entry name" value="Glycos_transf_1"/>
    <property type="match status" value="1"/>
</dbReference>
<dbReference type="Gene3D" id="3.40.50.2000">
    <property type="entry name" value="Glycogen Phosphorylase B"/>
    <property type="match status" value="2"/>
</dbReference>
<dbReference type="SUPFAM" id="SSF53756">
    <property type="entry name" value="UDP-Glycosyltransferase/glycogen phosphorylase"/>
    <property type="match status" value="1"/>
</dbReference>
<dbReference type="InterPro" id="IPR001296">
    <property type="entry name" value="Glyco_trans_1"/>
</dbReference>
<feature type="domain" description="Glycosyl transferase family 1" evidence="1">
    <location>
        <begin position="203"/>
        <end position="335"/>
    </location>
</feature>
<name>A0A075HQN6_9ARCH</name>
<keyword evidence="2" id="KW-0808">Transferase</keyword>
<evidence type="ECO:0000313" key="2">
    <source>
        <dbReference type="EMBL" id="AIF18129.1"/>
    </source>
</evidence>
<accession>A0A075HQN6</accession>
<organism evidence="2">
    <name type="scientific">uncultured marine thaumarchaeote KM3_82_A11</name>
    <dbReference type="NCBI Taxonomy" id="1456301"/>
    <lineage>
        <taxon>Archaea</taxon>
        <taxon>Nitrososphaerota</taxon>
        <taxon>environmental samples</taxon>
    </lineage>
</organism>
<dbReference type="PANTHER" id="PTHR12526:SF630">
    <property type="entry name" value="GLYCOSYLTRANSFERASE"/>
    <property type="match status" value="1"/>
</dbReference>
<proteinExistence type="predicted"/>
<dbReference type="EMBL" id="KF901102">
    <property type="protein sequence ID" value="AIF18129.1"/>
    <property type="molecule type" value="Genomic_DNA"/>
</dbReference>
<evidence type="ECO:0000259" key="1">
    <source>
        <dbReference type="Pfam" id="PF00534"/>
    </source>
</evidence>
<dbReference type="AlphaFoldDB" id="A0A075HQN6"/>
<sequence>MVNGNFEKMKLLIGGSSTKIFHLQEFVKALEKLNVECKLVFDADYADGFPSRKLGTWFATNSKFNDLISNFKPDVIFVDRQRHFGLEAIKKEIPLLVHLRGNHWEEIKMARETLYKSLPKKIALQKWEKISEKCFEGSKIILPICNFLSDIVTKRYPDKPVTTLYQGISPSNWFHTDGMKLKHPCVGLLQGATIWDKTKEMQILTKVLEKMPNVTFYWVGDGPYRDKILPKLEKFENFKWLGALEYPEKVRQFLSEIDVYALLSGIDMSPLTLQEAQLMQKPVVATNVGGIPELMRNNETGFLIKKGDHDELFKKLEILINDEKMSQEMGNAGKKFISNTFSWEIIAKDFQDKIRKHLDLS</sequence>
<dbReference type="GO" id="GO:0016757">
    <property type="term" value="F:glycosyltransferase activity"/>
    <property type="evidence" value="ECO:0007669"/>
    <property type="project" value="InterPro"/>
</dbReference>
<dbReference type="PANTHER" id="PTHR12526">
    <property type="entry name" value="GLYCOSYLTRANSFERASE"/>
    <property type="match status" value="1"/>
</dbReference>